<dbReference type="InterPro" id="IPR027272">
    <property type="entry name" value="Piezo"/>
</dbReference>
<dbReference type="Pfam" id="PF15917">
    <property type="entry name" value="Piezo_TM25-28"/>
    <property type="match status" value="1"/>
</dbReference>
<evidence type="ECO:0000259" key="14">
    <source>
        <dbReference type="Pfam" id="PF23188"/>
    </source>
</evidence>
<keyword evidence="5 11" id="KW-0812">Transmembrane</keyword>
<feature type="domain" description="Piezo THU9 and anchor" evidence="15">
    <location>
        <begin position="550"/>
        <end position="636"/>
    </location>
</feature>
<keyword evidence="4" id="KW-1003">Cell membrane</keyword>
<gene>
    <name evidence="16" type="ORF">NXF25_009673</name>
</gene>
<feature type="transmembrane region" description="Helical" evidence="11">
    <location>
        <begin position="770"/>
        <end position="790"/>
    </location>
</feature>
<dbReference type="PANTHER" id="PTHR47049">
    <property type="entry name" value="PIEZO-TYPE MECHANOSENSITIVE ION CHANNEL HOMOLOG"/>
    <property type="match status" value="1"/>
</dbReference>
<comment type="subcellular location">
    <subcellularLocation>
        <location evidence="1">Cell membrane</location>
        <topology evidence="1">Multi-pass membrane protein</topology>
    </subcellularLocation>
</comment>
<evidence type="ECO:0000256" key="10">
    <source>
        <dbReference type="SAM" id="MobiDB-lite"/>
    </source>
</evidence>
<evidence type="ECO:0000256" key="2">
    <source>
        <dbReference type="ARBA" id="ARBA00007821"/>
    </source>
</evidence>
<evidence type="ECO:0000256" key="4">
    <source>
        <dbReference type="ARBA" id="ARBA00022475"/>
    </source>
</evidence>
<organism evidence="16 17">
    <name type="scientific">Crotalus adamanteus</name>
    <name type="common">Eastern diamondback rattlesnake</name>
    <dbReference type="NCBI Taxonomy" id="8729"/>
    <lineage>
        <taxon>Eukaryota</taxon>
        <taxon>Metazoa</taxon>
        <taxon>Chordata</taxon>
        <taxon>Craniata</taxon>
        <taxon>Vertebrata</taxon>
        <taxon>Euteleostomi</taxon>
        <taxon>Lepidosauria</taxon>
        <taxon>Squamata</taxon>
        <taxon>Bifurcata</taxon>
        <taxon>Unidentata</taxon>
        <taxon>Episquamata</taxon>
        <taxon>Toxicofera</taxon>
        <taxon>Serpentes</taxon>
        <taxon>Colubroidea</taxon>
        <taxon>Viperidae</taxon>
        <taxon>Crotalinae</taxon>
        <taxon>Crotalus</taxon>
    </lineage>
</organism>
<evidence type="ECO:0000256" key="8">
    <source>
        <dbReference type="ARBA" id="ARBA00023136"/>
    </source>
</evidence>
<evidence type="ECO:0000256" key="7">
    <source>
        <dbReference type="ARBA" id="ARBA00023065"/>
    </source>
</evidence>
<name>A0AAW1BSN8_CROAD</name>
<feature type="domain" description="Piezo non-specific cation channel cap" evidence="12">
    <location>
        <begin position="750"/>
        <end position="853"/>
    </location>
</feature>
<proteinExistence type="inferred from homology"/>
<evidence type="ECO:0000259" key="15">
    <source>
        <dbReference type="Pfam" id="PF24874"/>
    </source>
</evidence>
<evidence type="ECO:0000256" key="6">
    <source>
        <dbReference type="ARBA" id="ARBA00022989"/>
    </source>
</evidence>
<feature type="transmembrane region" description="Helical" evidence="11">
    <location>
        <begin position="483"/>
        <end position="505"/>
    </location>
</feature>
<comment type="similarity">
    <text evidence="2">Belongs to the PIEZO (TC 1.A.75) family.</text>
</comment>
<dbReference type="AlphaFoldDB" id="A0AAW1BSN8"/>
<dbReference type="GO" id="GO:0008381">
    <property type="term" value="F:mechanosensitive monoatomic ion channel activity"/>
    <property type="evidence" value="ECO:0007669"/>
    <property type="project" value="InterPro"/>
</dbReference>
<dbReference type="Proteomes" id="UP001474421">
    <property type="component" value="Unassembled WGS sequence"/>
</dbReference>
<evidence type="ECO:0000259" key="12">
    <source>
        <dbReference type="Pfam" id="PF12166"/>
    </source>
</evidence>
<keyword evidence="6 11" id="KW-1133">Transmembrane helix</keyword>
<reference evidence="16 17" key="1">
    <citation type="journal article" date="2024" name="Proc. Natl. Acad. Sci. U.S.A.">
        <title>The genetic regulatory architecture and epigenomic basis for age-related changes in rattlesnake venom.</title>
        <authorList>
            <person name="Hogan M.P."/>
            <person name="Holding M.L."/>
            <person name="Nystrom G.S."/>
            <person name="Colston T.J."/>
            <person name="Bartlett D.A."/>
            <person name="Mason A.J."/>
            <person name="Ellsworth S.A."/>
            <person name="Rautsaw R.M."/>
            <person name="Lawrence K.C."/>
            <person name="Strickland J.L."/>
            <person name="He B."/>
            <person name="Fraser P."/>
            <person name="Margres M.J."/>
            <person name="Gilbert D.M."/>
            <person name="Gibbs H.L."/>
            <person name="Parkinson C.L."/>
            <person name="Rokyta D.R."/>
        </authorList>
    </citation>
    <scope>NUCLEOTIDE SEQUENCE [LARGE SCALE GENOMIC DNA]</scope>
    <source>
        <strain evidence="16">DRR0105</strain>
    </source>
</reference>
<dbReference type="Pfam" id="PF12166">
    <property type="entry name" value="Piezo_cap"/>
    <property type="match status" value="1"/>
</dbReference>
<feature type="transmembrane region" description="Helical" evidence="11">
    <location>
        <begin position="31"/>
        <end position="53"/>
    </location>
</feature>
<evidence type="ECO:0000256" key="1">
    <source>
        <dbReference type="ARBA" id="ARBA00004651"/>
    </source>
</evidence>
<protein>
    <submittedName>
        <fullName evidence="16">Piezo-type mechanosensitive ion channel component 2-like</fullName>
    </submittedName>
</protein>
<feature type="domain" description="Piezo THU9 and anchor" evidence="15">
    <location>
        <begin position="482"/>
        <end position="548"/>
    </location>
</feature>
<dbReference type="InterPro" id="IPR056768">
    <property type="entry name" value="THU_Piezo"/>
</dbReference>
<sequence length="858" mass="99493">MDLYALIHASWLTYLLSYRQRKAIAQVWPKYCFFLANIVAFQYLICIGLPPALCQDYPWRNSHWLLPSNLIKWLYLPDFAERPNTHFLLYDFLLLLFASFQWQVFEDEDQPVVRLQAGDNSEINQDLGPAVVQNGSYCLFDTDSEEEEHEYSEKSKKEFFRKKTAWQLAYEAWMRNAKSALNMREQDEIKSQKNKKEERKNDEQLPGAERANVSLESCDENIEILASEEDLDKSESIVQRIINIIKLIFILMHALMDDIIEALNSLVKDNLDIADVLRMEKYILWQQMNKGNEVSADMVLQHYRFENNQSVYGEYKAKVIGTEESQDKVPESPPIENTEPSCVQLRPTKFFWMTAIIYTEIMIVTKCISQFGFFPWSSKKYCSIRAEAPFALPNIIGIEKKDGYTQYDLMQLLALFLHRYILKCQGLWDSKILDPKQKDMAKKAKKKGCKSHSKEHHVLWIYRPIKQFFYDIIYPNSSPVCDIYVFIFIADAINFIIIIFGYGAFGRHLEGDIADSLSEDDVPGPWLVILLIQFGTMIIDRALYLRKNKFRIIPFLIELKAAVDWVWTDSTLSLSSWICLEDIYANIFILKCQRECEKKYPQPPGQKKKRIMKYGMGGFTIFLLVFIVWFPLLLMSLKSMTGVTNQPLDVSVKITISGYESLFTMSAQQQNLVPFTQAAYNQFSAQYALYPTALYFIDGYSPEDIVIAKIKGNASLLWSISPGNRKAMIAELSNSSAVYVNFHWTLTRCSKNMEIIICNDKVSPSGLGFVTAYGIVGLYMSFVLVIGKFIREYFNGFSHSIMFEELPNVDRILKLCTEIFLAREAGELELEEQLFAKLIFLYRSPETMIKWTRGHKEK</sequence>
<feature type="region of interest" description="Disordered" evidence="10">
    <location>
        <begin position="184"/>
        <end position="212"/>
    </location>
</feature>
<evidence type="ECO:0000256" key="3">
    <source>
        <dbReference type="ARBA" id="ARBA00022448"/>
    </source>
</evidence>
<keyword evidence="17" id="KW-1185">Reference proteome</keyword>
<dbReference type="Pfam" id="PF24874">
    <property type="entry name" value="Piezo_THU9_anchor"/>
    <property type="match status" value="2"/>
</dbReference>
<evidence type="ECO:0000259" key="13">
    <source>
        <dbReference type="Pfam" id="PF15917"/>
    </source>
</evidence>
<accession>A0AAW1BSN8</accession>
<dbReference type="InterPro" id="IPR031805">
    <property type="entry name" value="Piezo_TM25-28"/>
</dbReference>
<keyword evidence="3" id="KW-0813">Transport</keyword>
<evidence type="ECO:0000313" key="16">
    <source>
        <dbReference type="EMBL" id="KAK9404846.1"/>
    </source>
</evidence>
<dbReference type="PANTHER" id="PTHR47049:SF7">
    <property type="entry name" value="PIEZO-TYPE MECHANOSENSITIVE ION CHANNEL COMPONENT 2 ISOFORM X1"/>
    <property type="match status" value="1"/>
</dbReference>
<keyword evidence="8 11" id="KW-0472">Membrane</keyword>
<comment type="caution">
    <text evidence="16">The sequence shown here is derived from an EMBL/GenBank/DDBJ whole genome shotgun (WGS) entry which is preliminary data.</text>
</comment>
<feature type="transmembrane region" description="Helical" evidence="11">
    <location>
        <begin position="525"/>
        <end position="544"/>
    </location>
</feature>
<dbReference type="GO" id="GO:0005886">
    <property type="term" value="C:plasma membrane"/>
    <property type="evidence" value="ECO:0007669"/>
    <property type="project" value="UniProtKB-SubCell"/>
</dbReference>
<evidence type="ECO:0000313" key="17">
    <source>
        <dbReference type="Proteomes" id="UP001474421"/>
    </source>
</evidence>
<dbReference type="EMBL" id="JAOTOJ010000003">
    <property type="protein sequence ID" value="KAK9404846.1"/>
    <property type="molecule type" value="Genomic_DNA"/>
</dbReference>
<evidence type="ECO:0000256" key="9">
    <source>
        <dbReference type="ARBA" id="ARBA00023303"/>
    </source>
</evidence>
<dbReference type="InterPro" id="IPR031334">
    <property type="entry name" value="Piezo_cap_dom"/>
</dbReference>
<feature type="domain" description="Piezo TM25-28" evidence="13">
    <location>
        <begin position="129"/>
        <end position="186"/>
    </location>
</feature>
<feature type="transmembrane region" description="Helical" evidence="11">
    <location>
        <begin position="614"/>
        <end position="634"/>
    </location>
</feature>
<evidence type="ECO:0000256" key="5">
    <source>
        <dbReference type="ARBA" id="ARBA00022692"/>
    </source>
</evidence>
<evidence type="ECO:0000256" key="11">
    <source>
        <dbReference type="SAM" id="Phobius"/>
    </source>
</evidence>
<keyword evidence="7" id="KW-0406">Ion transport</keyword>
<dbReference type="Pfam" id="PF23188">
    <property type="entry name" value="THU_Piezo1"/>
    <property type="match status" value="1"/>
</dbReference>
<feature type="compositionally biased region" description="Basic and acidic residues" evidence="10">
    <location>
        <begin position="184"/>
        <end position="203"/>
    </location>
</feature>
<feature type="domain" description="Piezo transmembrane helical unit" evidence="14">
    <location>
        <begin position="345"/>
        <end position="429"/>
    </location>
</feature>
<dbReference type="InterPro" id="IPR056770">
    <property type="entry name" value="Piezo_THU9_anchor"/>
</dbReference>
<keyword evidence="9" id="KW-0407">Ion channel</keyword>